<name>A0A834R0J4_SARSC</name>
<dbReference type="EnsemblMetazoa" id="SSS_1434s_mrna">
    <property type="protein sequence ID" value="KAF7487743.1"/>
    <property type="gene ID" value="SSS_1434"/>
</dbReference>
<dbReference type="EMBL" id="WVUK01000066">
    <property type="protein sequence ID" value="KAF7487743.1"/>
    <property type="molecule type" value="Genomic_DNA"/>
</dbReference>
<protein>
    <submittedName>
        <fullName evidence="1 2">Uncharacterized protein</fullName>
    </submittedName>
</protein>
<accession>A0A834R0J4</accession>
<gene>
    <name evidence="1" type="ORF">SSS_1434</name>
</gene>
<reference evidence="1" key="2">
    <citation type="submission" date="2020-01" db="EMBL/GenBank/DDBJ databases">
        <authorList>
            <person name="Korhonen P.K.K."/>
            <person name="Guangxu M.G."/>
            <person name="Wang T.W."/>
            <person name="Stroehlein A.J.S."/>
            <person name="Young N.D."/>
            <person name="Ang C.-S.A."/>
            <person name="Fernando D.W.F."/>
            <person name="Lu H.L."/>
            <person name="Taylor S.T."/>
            <person name="Ehtesham M.E.M."/>
            <person name="Najaraj S.H.N."/>
            <person name="Harsha G.H.G."/>
            <person name="Madugundu A.M."/>
            <person name="Renuse S.R."/>
            <person name="Holt D.H."/>
            <person name="Pandey A.P."/>
            <person name="Papenfuss A.P."/>
            <person name="Gasser R.B.G."/>
            <person name="Fischer K.F."/>
        </authorList>
    </citation>
    <scope>NUCLEOTIDE SEQUENCE</scope>
    <source>
        <strain evidence="1">SSS_KF_BRIS2020</strain>
    </source>
</reference>
<organism evidence="1">
    <name type="scientific">Sarcoptes scabiei</name>
    <name type="common">Itch mite</name>
    <name type="synonym">Acarus scabiei</name>
    <dbReference type="NCBI Taxonomy" id="52283"/>
    <lineage>
        <taxon>Eukaryota</taxon>
        <taxon>Metazoa</taxon>
        <taxon>Ecdysozoa</taxon>
        <taxon>Arthropoda</taxon>
        <taxon>Chelicerata</taxon>
        <taxon>Arachnida</taxon>
        <taxon>Acari</taxon>
        <taxon>Acariformes</taxon>
        <taxon>Sarcoptiformes</taxon>
        <taxon>Astigmata</taxon>
        <taxon>Psoroptidia</taxon>
        <taxon>Sarcoptoidea</taxon>
        <taxon>Sarcoptidae</taxon>
        <taxon>Sarcoptinae</taxon>
        <taxon>Sarcoptes</taxon>
    </lineage>
</organism>
<dbReference type="AlphaFoldDB" id="A0A834R0J4"/>
<proteinExistence type="predicted"/>
<sequence>MSAIKSTEKLHLILPSRDEFRRLSLDSKQSMLKNLSVDNLINYLIYLIDEDVLLPIENGFIVLEQVVENDLKKKLLKENLMANNLFEKNHHHQLNSGGDYNGTNLTNSSAWIRNHPHNQTLALDPWCQRNNVDEHAIRNQTKAIALNDLPSYPKSCHSSNFSSAPVSYSSSSPSPPSLSNFLSNKNNLPITTFKLQSDLEVGWLRDGVGFLQSTTDDYNYGFQSGQSKSQMNQFDANQKSIINLGIEEIKTFNHFNLPPPMIFKAMAVENRNRLLESIPIDVKNKYELFCWSVWFQNELEIIS</sequence>
<evidence type="ECO:0000313" key="1">
    <source>
        <dbReference type="EMBL" id="KAF7487743.1"/>
    </source>
</evidence>
<evidence type="ECO:0000313" key="2">
    <source>
        <dbReference type="EnsemblMetazoa" id="KAF7487743.1"/>
    </source>
</evidence>
<reference evidence="2" key="3">
    <citation type="submission" date="2022-06" db="UniProtKB">
        <authorList>
            <consortium name="EnsemblMetazoa"/>
        </authorList>
    </citation>
    <scope>IDENTIFICATION</scope>
</reference>
<evidence type="ECO:0000313" key="3">
    <source>
        <dbReference type="Proteomes" id="UP000070412"/>
    </source>
</evidence>
<keyword evidence="3" id="KW-1185">Reference proteome</keyword>
<reference evidence="3" key="1">
    <citation type="journal article" date="2020" name="PLoS Negl. Trop. Dis.">
        <title>High-quality nuclear genome for Sarcoptes scabiei-A critical resource for a neglected parasite.</title>
        <authorList>
            <person name="Korhonen P.K."/>
            <person name="Gasser R.B."/>
            <person name="Ma G."/>
            <person name="Wang T."/>
            <person name="Stroehlein A.J."/>
            <person name="Young N.D."/>
            <person name="Ang C.S."/>
            <person name="Fernando D.D."/>
            <person name="Lu H.C."/>
            <person name="Taylor S."/>
            <person name="Reynolds S.L."/>
            <person name="Mofiz E."/>
            <person name="Najaraj S.H."/>
            <person name="Gowda H."/>
            <person name="Madugundu A."/>
            <person name="Renuse S."/>
            <person name="Holt D."/>
            <person name="Pandey A."/>
            <person name="Papenfuss A.T."/>
            <person name="Fischer K."/>
        </authorList>
    </citation>
    <scope>NUCLEOTIDE SEQUENCE [LARGE SCALE GENOMIC DNA]</scope>
</reference>
<dbReference type="Proteomes" id="UP000070412">
    <property type="component" value="Unassembled WGS sequence"/>
</dbReference>